<accession>A0ABN0TIT8</accession>
<name>A0ABN0TIT8_9ACTN</name>
<organism evidence="1 2">
    <name type="scientific">Cryptosporangium japonicum</name>
    <dbReference type="NCBI Taxonomy" id="80872"/>
    <lineage>
        <taxon>Bacteria</taxon>
        <taxon>Bacillati</taxon>
        <taxon>Actinomycetota</taxon>
        <taxon>Actinomycetes</taxon>
        <taxon>Cryptosporangiales</taxon>
        <taxon>Cryptosporangiaceae</taxon>
        <taxon>Cryptosporangium</taxon>
    </lineage>
</organism>
<evidence type="ECO:0000313" key="2">
    <source>
        <dbReference type="Proteomes" id="UP001500967"/>
    </source>
</evidence>
<dbReference type="EMBL" id="BAAAGX010000003">
    <property type="protein sequence ID" value="GAA0222779.1"/>
    <property type="molecule type" value="Genomic_DNA"/>
</dbReference>
<dbReference type="Proteomes" id="UP001500967">
    <property type="component" value="Unassembled WGS sequence"/>
</dbReference>
<dbReference type="SUPFAM" id="SSF53474">
    <property type="entry name" value="alpha/beta-Hydrolases"/>
    <property type="match status" value="1"/>
</dbReference>
<dbReference type="RefSeq" id="WP_344647060.1">
    <property type="nucleotide sequence ID" value="NZ_BAAAGX010000003.1"/>
</dbReference>
<proteinExistence type="predicted"/>
<comment type="caution">
    <text evidence="1">The sequence shown here is derived from an EMBL/GenBank/DDBJ whole genome shotgun (WGS) entry which is preliminary data.</text>
</comment>
<evidence type="ECO:0000313" key="1">
    <source>
        <dbReference type="EMBL" id="GAA0222779.1"/>
    </source>
</evidence>
<sequence length="535" mass="56187">MPIETIFGEDHLTPVACVAGELWYFNDVSGTLHAGAPRYTEMAIDHLAAPFLVPGDGRILDLEIAGGALSVRNHLLAPGPSLTRGPATSHPAGIDDGCSVDGVVPGPERTRFAVVTSSTGPGVRLVCLRTGRTLDADLPPGATVHAVLSGPVVLADDGTRYTILGPETSTGGEGAVVSVSGDRFVVSSDPKGERAFDLVTPTGAHRLRAPSGWSPVQVTVSADGLDAVCLHREHGYGVCSLDGDVEPVPGTAQLFDLGEHHPAIRVTGLASGSTWRCGAARFAGIAGPRPAYRVCPEIVEGLPCVHVRSGDAADRLLVALHGGPDSHEWDDLRYGGAYRSLLDGGFDLALVNFPGSRGFGPELQQSAWNDWGEAASTTVAAVERLRTRRPYRCVVVLGVSFGAWLATQIADRIRACGVVALSPILELRRHLDHHARGDTRFAQWARDRFGPGFAAAADGDARVRACTTRVTALIPADDERVPSAASAAFATGQGWSTVVVRGSHYPSTEADADARWEALLRAVDSAAASPHEHAL</sequence>
<keyword evidence="2" id="KW-1185">Reference proteome</keyword>
<gene>
    <name evidence="1" type="ORF">GCM10009539_04980</name>
</gene>
<dbReference type="InterPro" id="IPR029058">
    <property type="entry name" value="AB_hydrolase_fold"/>
</dbReference>
<protein>
    <submittedName>
        <fullName evidence="1">Uncharacterized protein</fullName>
    </submittedName>
</protein>
<dbReference type="Gene3D" id="3.40.50.1820">
    <property type="entry name" value="alpha/beta hydrolase"/>
    <property type="match status" value="1"/>
</dbReference>
<reference evidence="1 2" key="1">
    <citation type="journal article" date="2019" name="Int. J. Syst. Evol. Microbiol.">
        <title>The Global Catalogue of Microorganisms (GCM) 10K type strain sequencing project: providing services to taxonomists for standard genome sequencing and annotation.</title>
        <authorList>
            <consortium name="The Broad Institute Genomics Platform"/>
            <consortium name="The Broad Institute Genome Sequencing Center for Infectious Disease"/>
            <person name="Wu L."/>
            <person name="Ma J."/>
        </authorList>
    </citation>
    <scope>NUCLEOTIDE SEQUENCE [LARGE SCALE GENOMIC DNA]</scope>
    <source>
        <strain evidence="1 2">JCM 10425</strain>
    </source>
</reference>